<dbReference type="PROSITE" id="PS00150">
    <property type="entry name" value="ACYLPHOSPHATASE_1"/>
    <property type="match status" value="1"/>
</dbReference>
<evidence type="ECO:0000256" key="4">
    <source>
        <dbReference type="ARBA" id="ARBA00047645"/>
    </source>
</evidence>
<organism evidence="9 10">
    <name type="scientific">Phytoactinopolyspora alkaliphila</name>
    <dbReference type="NCBI Taxonomy" id="1783498"/>
    <lineage>
        <taxon>Bacteria</taxon>
        <taxon>Bacillati</taxon>
        <taxon>Actinomycetota</taxon>
        <taxon>Actinomycetes</taxon>
        <taxon>Jiangellales</taxon>
        <taxon>Jiangellaceae</taxon>
        <taxon>Phytoactinopolyspora</taxon>
    </lineage>
</organism>
<dbReference type="EMBL" id="JAAGOB010000002">
    <property type="protein sequence ID" value="NED94289.1"/>
    <property type="molecule type" value="Genomic_DNA"/>
</dbReference>
<feature type="active site" evidence="5">
    <location>
        <position position="40"/>
    </location>
</feature>
<keyword evidence="10" id="KW-1185">Reference proteome</keyword>
<evidence type="ECO:0000256" key="3">
    <source>
        <dbReference type="ARBA" id="ARBA00015991"/>
    </source>
</evidence>
<dbReference type="InterPro" id="IPR020456">
    <property type="entry name" value="Acylphosphatase"/>
</dbReference>
<feature type="active site" evidence="5">
    <location>
        <position position="22"/>
    </location>
</feature>
<gene>
    <name evidence="9" type="ORF">G1H11_03085</name>
</gene>
<dbReference type="InterPro" id="IPR017968">
    <property type="entry name" value="Acylphosphatase_CS"/>
</dbReference>
<keyword evidence="5 6" id="KW-0378">Hydrolase</keyword>
<evidence type="ECO:0000256" key="1">
    <source>
        <dbReference type="ARBA" id="ARBA00005614"/>
    </source>
</evidence>
<evidence type="ECO:0000256" key="7">
    <source>
        <dbReference type="RuleBase" id="RU004168"/>
    </source>
</evidence>
<dbReference type="RefSeq" id="WP_163816010.1">
    <property type="nucleotide sequence ID" value="NZ_JAAGOB010000002.1"/>
</dbReference>
<reference evidence="9 10" key="1">
    <citation type="submission" date="2020-02" db="EMBL/GenBank/DDBJ databases">
        <authorList>
            <person name="Li X.-J."/>
            <person name="Feng X.-M."/>
        </authorList>
    </citation>
    <scope>NUCLEOTIDE SEQUENCE [LARGE SCALE GENOMIC DNA]</scope>
    <source>
        <strain evidence="9 10">CGMCC 4.7225</strain>
    </source>
</reference>
<sequence>MGSSQRRIKIVVHGAVQGVFFRATCRQEARQRGVSGWVRNAPDGTVEAVFEGSDHDVTSMAAWAEKGPPEARVERVEVMEEPVEGLTEFVIRRD</sequence>
<proteinExistence type="inferred from homology"/>
<dbReference type="InterPro" id="IPR001792">
    <property type="entry name" value="Acylphosphatase-like_dom"/>
</dbReference>
<dbReference type="PANTHER" id="PTHR47268">
    <property type="entry name" value="ACYLPHOSPHATASE"/>
    <property type="match status" value="1"/>
</dbReference>
<dbReference type="SUPFAM" id="SSF54975">
    <property type="entry name" value="Acylphosphatase/BLUF domain-like"/>
    <property type="match status" value="1"/>
</dbReference>
<dbReference type="AlphaFoldDB" id="A0A6N9YHE5"/>
<name>A0A6N9YHE5_9ACTN</name>
<evidence type="ECO:0000313" key="10">
    <source>
        <dbReference type="Proteomes" id="UP000469185"/>
    </source>
</evidence>
<dbReference type="PRINTS" id="PR00112">
    <property type="entry name" value="ACYLPHPHTASE"/>
</dbReference>
<dbReference type="EC" id="3.6.1.7" evidence="2 5"/>
<dbReference type="Gene3D" id="3.30.70.100">
    <property type="match status" value="1"/>
</dbReference>
<dbReference type="InterPro" id="IPR036046">
    <property type="entry name" value="Acylphosphatase-like_dom_sf"/>
</dbReference>
<dbReference type="PANTHER" id="PTHR47268:SF4">
    <property type="entry name" value="ACYLPHOSPHATASE"/>
    <property type="match status" value="1"/>
</dbReference>
<dbReference type="Pfam" id="PF00708">
    <property type="entry name" value="Acylphosphatase"/>
    <property type="match status" value="1"/>
</dbReference>
<evidence type="ECO:0000256" key="6">
    <source>
        <dbReference type="RuleBase" id="RU000553"/>
    </source>
</evidence>
<comment type="similarity">
    <text evidence="1 7">Belongs to the acylphosphatase family.</text>
</comment>
<dbReference type="PROSITE" id="PS51160">
    <property type="entry name" value="ACYLPHOSPHATASE_3"/>
    <property type="match status" value="1"/>
</dbReference>
<protein>
    <recommendedName>
        <fullName evidence="3 5">Acylphosphatase</fullName>
        <ecNumber evidence="2 5">3.6.1.7</ecNumber>
    </recommendedName>
</protein>
<evidence type="ECO:0000313" key="9">
    <source>
        <dbReference type="EMBL" id="NED94289.1"/>
    </source>
</evidence>
<comment type="caution">
    <text evidence="9">The sequence shown here is derived from an EMBL/GenBank/DDBJ whole genome shotgun (WGS) entry which is preliminary data.</text>
</comment>
<feature type="domain" description="Acylphosphatase-like" evidence="8">
    <location>
        <begin position="7"/>
        <end position="93"/>
    </location>
</feature>
<evidence type="ECO:0000259" key="8">
    <source>
        <dbReference type="PROSITE" id="PS51160"/>
    </source>
</evidence>
<dbReference type="PROSITE" id="PS00151">
    <property type="entry name" value="ACYLPHOSPHATASE_2"/>
    <property type="match status" value="1"/>
</dbReference>
<comment type="catalytic activity">
    <reaction evidence="4 5 6">
        <text>an acyl phosphate + H2O = a carboxylate + phosphate + H(+)</text>
        <dbReference type="Rhea" id="RHEA:14965"/>
        <dbReference type="ChEBI" id="CHEBI:15377"/>
        <dbReference type="ChEBI" id="CHEBI:15378"/>
        <dbReference type="ChEBI" id="CHEBI:29067"/>
        <dbReference type="ChEBI" id="CHEBI:43474"/>
        <dbReference type="ChEBI" id="CHEBI:59918"/>
        <dbReference type="EC" id="3.6.1.7"/>
    </reaction>
</comment>
<accession>A0A6N9YHE5</accession>
<dbReference type="Proteomes" id="UP000469185">
    <property type="component" value="Unassembled WGS sequence"/>
</dbReference>
<dbReference type="GO" id="GO:0003998">
    <property type="term" value="F:acylphosphatase activity"/>
    <property type="evidence" value="ECO:0007669"/>
    <property type="project" value="UniProtKB-EC"/>
</dbReference>
<evidence type="ECO:0000256" key="2">
    <source>
        <dbReference type="ARBA" id="ARBA00012150"/>
    </source>
</evidence>
<evidence type="ECO:0000256" key="5">
    <source>
        <dbReference type="PROSITE-ProRule" id="PRU00520"/>
    </source>
</evidence>